<evidence type="ECO:0000313" key="4">
    <source>
        <dbReference type="Proteomes" id="UP000312512"/>
    </source>
</evidence>
<dbReference type="PANTHER" id="PTHR34136:SF1">
    <property type="entry name" value="UDP-N-ACETYL-D-MANNOSAMINURONIC ACID TRANSFERASE"/>
    <property type="match status" value="1"/>
</dbReference>
<evidence type="ECO:0000256" key="1">
    <source>
        <dbReference type="ARBA" id="ARBA00022676"/>
    </source>
</evidence>
<evidence type="ECO:0000313" key="3">
    <source>
        <dbReference type="EMBL" id="KAB8191322.1"/>
    </source>
</evidence>
<gene>
    <name evidence="3" type="ORF">FH608_031405</name>
</gene>
<proteinExistence type="predicted"/>
<dbReference type="PANTHER" id="PTHR34136">
    <property type="match status" value="1"/>
</dbReference>
<dbReference type="EMBL" id="VDLX02000013">
    <property type="protein sequence ID" value="KAB8191322.1"/>
    <property type="molecule type" value="Genomic_DNA"/>
</dbReference>
<organism evidence="3 4">
    <name type="scientific">Nonomuraea phyllanthi</name>
    <dbReference type="NCBI Taxonomy" id="2219224"/>
    <lineage>
        <taxon>Bacteria</taxon>
        <taxon>Bacillati</taxon>
        <taxon>Actinomycetota</taxon>
        <taxon>Actinomycetes</taxon>
        <taxon>Streptosporangiales</taxon>
        <taxon>Streptosporangiaceae</taxon>
        <taxon>Nonomuraea</taxon>
    </lineage>
</organism>
<keyword evidence="2 3" id="KW-0808">Transferase</keyword>
<dbReference type="CDD" id="cd06533">
    <property type="entry name" value="Glyco_transf_WecG_TagA"/>
    <property type="match status" value="1"/>
</dbReference>
<dbReference type="AlphaFoldDB" id="A0A5C4VIW1"/>
<dbReference type="OrthoDB" id="9771846at2"/>
<dbReference type="Pfam" id="PF03808">
    <property type="entry name" value="Glyco_tran_WecG"/>
    <property type="match status" value="1"/>
</dbReference>
<comment type="caution">
    <text evidence="3">The sequence shown here is derived from an EMBL/GenBank/DDBJ whole genome shotgun (WGS) entry which is preliminary data.</text>
</comment>
<name>A0A5C4VIW1_9ACTN</name>
<keyword evidence="1" id="KW-0328">Glycosyltransferase</keyword>
<accession>A0A5C4VIW1</accession>
<keyword evidence="4" id="KW-1185">Reference proteome</keyword>
<reference evidence="3 4" key="1">
    <citation type="submission" date="2019-10" db="EMBL/GenBank/DDBJ databases">
        <title>Nonomuraea sp. nov., isolated from Phyllanthus amarus.</title>
        <authorList>
            <person name="Klykleung N."/>
            <person name="Tanasupawat S."/>
        </authorList>
    </citation>
    <scope>NUCLEOTIDE SEQUENCE [LARGE SCALE GENOMIC DNA]</scope>
    <source>
        <strain evidence="3 4">PA1-10</strain>
    </source>
</reference>
<dbReference type="Proteomes" id="UP000312512">
    <property type="component" value="Unassembled WGS sequence"/>
</dbReference>
<sequence>MRLSELRTNEGCPSVAPADACTSPGDTFAAPSCGDQAGAAEGGKRLSYARPVTRRAAVTAARRVRVGGIGVDALTEEEAVRWVGAELEAGRGGRIVTPNVDICRASAEDPILNELVCTAELVVADGMPLVWAAKLLGTPVPERVTGADLIWSLSGLAARRGWPVYLLGGPPGAARKAAEALAGRHPGLDVCGVHAPPYHFDATPEGSARVRRRVVEARPRLVFVGLGFPRQDLLIAELRKELPQAWFLGCGAAIAFAAGTVPRAPGWMRRIGLEWAFRLGCEPARLARRYLVDDLPFAARLLATSLAARARQRGSKGASEPVGQVMRVPVGVARSGHENTHPSPEVRS</sequence>
<protein>
    <submittedName>
        <fullName evidence="3">WecB/TagA/CpsF family glycosyltransferase</fullName>
    </submittedName>
</protein>
<dbReference type="GO" id="GO:0016758">
    <property type="term" value="F:hexosyltransferase activity"/>
    <property type="evidence" value="ECO:0007669"/>
    <property type="project" value="TreeGrafter"/>
</dbReference>
<dbReference type="NCBIfam" id="TIGR00696">
    <property type="entry name" value="wecG_tagA_cpsF"/>
    <property type="match status" value="1"/>
</dbReference>
<evidence type="ECO:0000256" key="2">
    <source>
        <dbReference type="ARBA" id="ARBA00022679"/>
    </source>
</evidence>
<dbReference type="InterPro" id="IPR004629">
    <property type="entry name" value="WecG_TagA_CpsF"/>
</dbReference>